<feature type="domain" description="Lumazine-binding" evidence="9">
    <location>
        <begin position="102"/>
        <end position="206"/>
    </location>
</feature>
<evidence type="ECO:0000256" key="2">
    <source>
        <dbReference type="ARBA" id="ARBA00004887"/>
    </source>
</evidence>
<dbReference type="OrthoDB" id="10258924at2759"/>
<dbReference type="InterPro" id="IPR023366">
    <property type="entry name" value="ATP_synth_asu-like_sf"/>
</dbReference>
<keyword evidence="7" id="KW-0677">Repeat</keyword>
<dbReference type="PROSITE" id="PS51177">
    <property type="entry name" value="LUMAZINE_BIND"/>
    <property type="match status" value="2"/>
</dbReference>
<evidence type="ECO:0000313" key="11">
    <source>
        <dbReference type="Proteomes" id="UP001140091"/>
    </source>
</evidence>
<dbReference type="NCBIfam" id="TIGR00187">
    <property type="entry name" value="ribE"/>
    <property type="match status" value="1"/>
</dbReference>
<dbReference type="InterPro" id="IPR001783">
    <property type="entry name" value="Lumazine-bd"/>
</dbReference>
<evidence type="ECO:0000256" key="3">
    <source>
        <dbReference type="ARBA" id="ARBA00012827"/>
    </source>
</evidence>
<evidence type="ECO:0000256" key="5">
    <source>
        <dbReference type="ARBA" id="ARBA00022619"/>
    </source>
</evidence>
<evidence type="ECO:0000256" key="4">
    <source>
        <dbReference type="ARBA" id="ARBA00013950"/>
    </source>
</evidence>
<dbReference type="Gene3D" id="2.40.30.20">
    <property type="match status" value="2"/>
</dbReference>
<name>A0A9W8IX74_9AGAR</name>
<dbReference type="PANTHER" id="PTHR21098">
    <property type="entry name" value="RIBOFLAVIN SYNTHASE ALPHA CHAIN"/>
    <property type="match status" value="1"/>
</dbReference>
<dbReference type="CDD" id="cd00402">
    <property type="entry name" value="Riboflavin_synthase_like"/>
    <property type="match status" value="1"/>
</dbReference>
<dbReference type="GO" id="GO:0004746">
    <property type="term" value="F:riboflavin synthase activity"/>
    <property type="evidence" value="ECO:0007669"/>
    <property type="project" value="UniProtKB-EC"/>
</dbReference>
<dbReference type="InterPro" id="IPR026017">
    <property type="entry name" value="Lumazine-bd_dom"/>
</dbReference>
<keyword evidence="6" id="KW-0808">Transferase</keyword>
<feature type="repeat" description="Lumazine-binding" evidence="8">
    <location>
        <begin position="102"/>
        <end position="206"/>
    </location>
</feature>
<dbReference type="NCBIfam" id="NF006767">
    <property type="entry name" value="PRK09289.1"/>
    <property type="match status" value="1"/>
</dbReference>
<dbReference type="SUPFAM" id="SSF63380">
    <property type="entry name" value="Riboflavin synthase domain-like"/>
    <property type="match status" value="2"/>
</dbReference>
<organism evidence="10 11">
    <name type="scientific">Candolleomyces eurysporus</name>
    <dbReference type="NCBI Taxonomy" id="2828524"/>
    <lineage>
        <taxon>Eukaryota</taxon>
        <taxon>Fungi</taxon>
        <taxon>Dikarya</taxon>
        <taxon>Basidiomycota</taxon>
        <taxon>Agaricomycotina</taxon>
        <taxon>Agaricomycetes</taxon>
        <taxon>Agaricomycetidae</taxon>
        <taxon>Agaricales</taxon>
        <taxon>Agaricineae</taxon>
        <taxon>Psathyrellaceae</taxon>
        <taxon>Candolleomyces</taxon>
    </lineage>
</organism>
<feature type="repeat" description="Lumazine-binding" evidence="8">
    <location>
        <begin position="1"/>
        <end position="101"/>
    </location>
</feature>
<dbReference type="FunFam" id="2.40.30.20:FF:000003">
    <property type="entry name" value="Riboflavin synthase, alpha subunit"/>
    <property type="match status" value="1"/>
</dbReference>
<protein>
    <recommendedName>
        <fullName evidence="4">Riboflavin synthase</fullName>
        <ecNumber evidence="3">2.5.1.9</ecNumber>
    </recommendedName>
</protein>
<dbReference type="Pfam" id="PF00677">
    <property type="entry name" value="Lum_binding"/>
    <property type="match status" value="2"/>
</dbReference>
<keyword evidence="5" id="KW-0686">Riboflavin biosynthesis</keyword>
<comment type="pathway">
    <text evidence="2">Cofactor biosynthesis; riboflavin biosynthesis; riboflavin from 2-hydroxy-3-oxobutyl phosphate and 5-amino-6-(D-ribitylamino)uracil: step 2/2.</text>
</comment>
<evidence type="ECO:0000256" key="6">
    <source>
        <dbReference type="ARBA" id="ARBA00022679"/>
    </source>
</evidence>
<keyword evidence="11" id="KW-1185">Reference proteome</keyword>
<gene>
    <name evidence="10" type="ORF">H1R20_g15659</name>
</gene>
<dbReference type="GO" id="GO:0009231">
    <property type="term" value="P:riboflavin biosynthetic process"/>
    <property type="evidence" value="ECO:0007669"/>
    <property type="project" value="UniProtKB-KW"/>
</dbReference>
<evidence type="ECO:0000313" key="10">
    <source>
        <dbReference type="EMBL" id="KAJ2921433.1"/>
    </source>
</evidence>
<comment type="function">
    <text evidence="1">Catalyzes the dismutation of two molecules of 6,7-dimethyl-8-ribityllumazine, resulting in the formation of riboflavin and 5-amino-6-(D-ribitylamino)uracil.</text>
</comment>
<dbReference type="EC" id="2.5.1.9" evidence="3"/>
<evidence type="ECO:0000256" key="1">
    <source>
        <dbReference type="ARBA" id="ARBA00002803"/>
    </source>
</evidence>
<dbReference type="FunFam" id="2.40.30.20:FF:000004">
    <property type="entry name" value="Riboflavin synthase, alpha subunit"/>
    <property type="match status" value="1"/>
</dbReference>
<dbReference type="InterPro" id="IPR017938">
    <property type="entry name" value="Riboflavin_synthase-like_b-brl"/>
</dbReference>
<comment type="caution">
    <text evidence="10">The sequence shown here is derived from an EMBL/GenBank/DDBJ whole genome shotgun (WGS) entry which is preliminary data.</text>
</comment>
<dbReference type="PANTHER" id="PTHR21098:SF0">
    <property type="entry name" value="RIBOFLAVIN SYNTHASE"/>
    <property type="match status" value="1"/>
</dbReference>
<reference evidence="10" key="1">
    <citation type="submission" date="2022-06" db="EMBL/GenBank/DDBJ databases">
        <title>Genome Sequence of Candolleomyces eurysporus.</title>
        <authorList>
            <person name="Buettner E."/>
        </authorList>
    </citation>
    <scope>NUCLEOTIDE SEQUENCE</scope>
    <source>
        <strain evidence="10">VTCC 930004</strain>
    </source>
</reference>
<evidence type="ECO:0000259" key="9">
    <source>
        <dbReference type="PROSITE" id="PS51177"/>
    </source>
</evidence>
<accession>A0A9W8IX74</accession>
<feature type="domain" description="Lumazine-binding" evidence="9">
    <location>
        <begin position="1"/>
        <end position="101"/>
    </location>
</feature>
<feature type="non-terminal residue" evidence="10">
    <location>
        <position position="236"/>
    </location>
</feature>
<evidence type="ECO:0000256" key="7">
    <source>
        <dbReference type="ARBA" id="ARBA00022737"/>
    </source>
</evidence>
<evidence type="ECO:0000256" key="8">
    <source>
        <dbReference type="PROSITE-ProRule" id="PRU00524"/>
    </source>
</evidence>
<dbReference type="AlphaFoldDB" id="A0A9W8IX74"/>
<proteinExistence type="predicted"/>
<dbReference type="PIRSF" id="PIRSF000498">
    <property type="entry name" value="Riboflavin_syn_A"/>
    <property type="match status" value="1"/>
</dbReference>
<dbReference type="Proteomes" id="UP001140091">
    <property type="component" value="Unassembled WGS sequence"/>
</dbReference>
<dbReference type="EMBL" id="JANBPK010001605">
    <property type="protein sequence ID" value="KAJ2921433.1"/>
    <property type="molecule type" value="Genomic_DNA"/>
</dbReference>
<sequence length="236" mass="25147">MFTGLIEHVGKVSSIVTDAAGCTLRIADSAPILGDCNIGDSIAVNGACLTVVEFSKDEQGGWFTVWLANETLDRTDLGELKVGDGVNLERAMGGHGRFGGHFVQAHVDGTATIVERIPDGDSLRLTFQFPEPTPERPSLLPFVITKGYIAVDGASLTITGVNDAERTFSLMLIKHTQEKITLSKKPIGAKVNVEVEMVGKYIQKSVVAALGGGDDSNGLRGLIEKVVEDVLKKRGL</sequence>